<dbReference type="Pfam" id="PF03772">
    <property type="entry name" value="Competence"/>
    <property type="match status" value="1"/>
</dbReference>
<protein>
    <submittedName>
        <fullName evidence="8">DNA internalization-related competence protein ComEC/Rec2</fullName>
    </submittedName>
</protein>
<dbReference type="RefSeq" id="WP_338535314.1">
    <property type="nucleotide sequence ID" value="NZ_AP028654.1"/>
</dbReference>
<keyword evidence="5 6" id="KW-0472">Membrane</keyword>
<feature type="transmembrane region" description="Helical" evidence="6">
    <location>
        <begin position="451"/>
        <end position="474"/>
    </location>
</feature>
<evidence type="ECO:0000256" key="1">
    <source>
        <dbReference type="ARBA" id="ARBA00004651"/>
    </source>
</evidence>
<dbReference type="Proteomes" id="UP001321786">
    <property type="component" value="Chromosome"/>
</dbReference>
<feature type="transmembrane region" description="Helical" evidence="6">
    <location>
        <begin position="288"/>
        <end position="306"/>
    </location>
</feature>
<proteinExistence type="predicted"/>
<feature type="transmembrane region" description="Helical" evidence="6">
    <location>
        <begin position="20"/>
        <end position="43"/>
    </location>
</feature>
<feature type="transmembrane region" description="Helical" evidence="6">
    <location>
        <begin position="423"/>
        <end position="439"/>
    </location>
</feature>
<feature type="transmembrane region" description="Helical" evidence="6">
    <location>
        <begin position="55"/>
        <end position="74"/>
    </location>
</feature>
<keyword evidence="3 6" id="KW-0812">Transmembrane</keyword>
<dbReference type="InterPro" id="IPR025405">
    <property type="entry name" value="DUF4131"/>
</dbReference>
<dbReference type="AlphaFoldDB" id="A0AAU9E4Z1"/>
<organism evidence="8 9">
    <name type="scientific">Helicovermis profundi</name>
    <dbReference type="NCBI Taxonomy" id="3065157"/>
    <lineage>
        <taxon>Bacteria</taxon>
        <taxon>Bacillati</taxon>
        <taxon>Bacillota</taxon>
        <taxon>Clostridia</taxon>
        <taxon>Helicovermis</taxon>
    </lineage>
</organism>
<evidence type="ECO:0000256" key="6">
    <source>
        <dbReference type="SAM" id="Phobius"/>
    </source>
</evidence>
<evidence type="ECO:0000259" key="7">
    <source>
        <dbReference type="SMART" id="SM00849"/>
    </source>
</evidence>
<evidence type="ECO:0000256" key="5">
    <source>
        <dbReference type="ARBA" id="ARBA00023136"/>
    </source>
</evidence>
<keyword evidence="9" id="KW-1185">Reference proteome</keyword>
<dbReference type="SUPFAM" id="SSF56281">
    <property type="entry name" value="Metallo-hydrolase/oxidoreductase"/>
    <property type="match status" value="1"/>
</dbReference>
<dbReference type="InterPro" id="IPR035681">
    <property type="entry name" value="ComA-like_MBL"/>
</dbReference>
<dbReference type="InterPro" id="IPR004477">
    <property type="entry name" value="ComEC_N"/>
</dbReference>
<comment type="subcellular location">
    <subcellularLocation>
        <location evidence="1">Cell membrane</location>
        <topology evidence="1">Multi-pass membrane protein</topology>
    </subcellularLocation>
</comment>
<dbReference type="SMART" id="SM00849">
    <property type="entry name" value="Lactamase_B"/>
    <property type="match status" value="1"/>
</dbReference>
<feature type="transmembrane region" description="Helical" evidence="6">
    <location>
        <begin position="311"/>
        <end position="329"/>
    </location>
</feature>
<dbReference type="EMBL" id="AP028654">
    <property type="protein sequence ID" value="BEP29694.1"/>
    <property type="molecule type" value="Genomic_DNA"/>
</dbReference>
<evidence type="ECO:0000256" key="3">
    <source>
        <dbReference type="ARBA" id="ARBA00022692"/>
    </source>
</evidence>
<dbReference type="GO" id="GO:0005886">
    <property type="term" value="C:plasma membrane"/>
    <property type="evidence" value="ECO:0007669"/>
    <property type="project" value="UniProtKB-SubCell"/>
</dbReference>
<accession>A0AAU9E4Z1</accession>
<evidence type="ECO:0000313" key="9">
    <source>
        <dbReference type="Proteomes" id="UP001321786"/>
    </source>
</evidence>
<feature type="domain" description="Metallo-beta-lactamase" evidence="7">
    <location>
        <begin position="518"/>
        <end position="702"/>
    </location>
</feature>
<feature type="transmembrane region" description="Helical" evidence="6">
    <location>
        <begin position="265"/>
        <end position="282"/>
    </location>
</feature>
<gene>
    <name evidence="8" type="ORF">HLPR_20250</name>
</gene>
<keyword evidence="4 6" id="KW-1133">Transmembrane helix</keyword>
<feature type="transmembrane region" description="Helical" evidence="6">
    <location>
        <begin position="391"/>
        <end position="416"/>
    </location>
</feature>
<feature type="transmembrane region" description="Helical" evidence="6">
    <location>
        <begin position="237"/>
        <end position="258"/>
    </location>
</feature>
<feature type="transmembrane region" description="Helical" evidence="6">
    <location>
        <begin position="335"/>
        <end position="352"/>
    </location>
</feature>
<dbReference type="InterPro" id="IPR052159">
    <property type="entry name" value="Competence_DNA_uptake"/>
</dbReference>
<dbReference type="CDD" id="cd07731">
    <property type="entry name" value="ComA-like_MBL-fold"/>
    <property type="match status" value="1"/>
</dbReference>
<dbReference type="InterPro" id="IPR036866">
    <property type="entry name" value="RibonucZ/Hydroxyglut_hydro"/>
</dbReference>
<evidence type="ECO:0000256" key="2">
    <source>
        <dbReference type="ARBA" id="ARBA00022475"/>
    </source>
</evidence>
<dbReference type="Gene3D" id="3.60.15.10">
    <property type="entry name" value="Ribonuclease Z/Hydroxyacylglutathione hydrolase-like"/>
    <property type="match status" value="1"/>
</dbReference>
<keyword evidence="2" id="KW-1003">Cell membrane</keyword>
<reference evidence="8 9" key="1">
    <citation type="submission" date="2023-08" db="EMBL/GenBank/DDBJ databases">
        <title>Helicovermis profunda gen. nov., sp. nov., a novel mesophilic, fermentative bacterium within the Bacillota from a deep-sea hydrothermal vent chimney.</title>
        <authorList>
            <person name="Miyazaki U."/>
            <person name="Mizutani D."/>
            <person name="Hashimoto Y."/>
            <person name="Tame A."/>
            <person name="Sawayama S."/>
            <person name="Miyazaki J."/>
            <person name="Takai K."/>
            <person name="Nakagawa S."/>
        </authorList>
    </citation>
    <scope>NUCLEOTIDE SEQUENCE [LARGE SCALE GENOMIC DNA]</scope>
    <source>
        <strain evidence="8 9">S502</strain>
    </source>
</reference>
<feature type="transmembrane region" description="Helical" evidence="6">
    <location>
        <begin position="364"/>
        <end position="385"/>
    </location>
</feature>
<feature type="transmembrane region" description="Helical" evidence="6">
    <location>
        <begin position="486"/>
        <end position="504"/>
    </location>
</feature>
<evidence type="ECO:0000313" key="8">
    <source>
        <dbReference type="EMBL" id="BEP29694.1"/>
    </source>
</evidence>
<dbReference type="PANTHER" id="PTHR30619">
    <property type="entry name" value="DNA INTERNALIZATION/COMPETENCE PROTEIN COMEC/REC2"/>
    <property type="match status" value="1"/>
</dbReference>
<name>A0AAU9E4Z1_9FIRM</name>
<evidence type="ECO:0000256" key="4">
    <source>
        <dbReference type="ARBA" id="ARBA00022989"/>
    </source>
</evidence>
<dbReference type="KEGG" id="hprf:HLPR_20250"/>
<dbReference type="InterPro" id="IPR001279">
    <property type="entry name" value="Metallo-B-lactamas"/>
</dbReference>
<dbReference type="Pfam" id="PF13567">
    <property type="entry name" value="DUF4131"/>
    <property type="match status" value="1"/>
</dbReference>
<sequence length="748" mass="86413">MFTKRCLTDISLITIFLDFILINSVNLYLVLMSMYCIILFIFFVKKYNFIKEKKIVLLIILFIFFLLLISHSYYEYRKEILSNVGKNLQVVFYYEDPINKKNAIFKTINNNDFYLNGIRLNSNVSKLKEQISDGEVVEISFFFTDVKKIRNIGEFDYEKYLQGKGLFGSIDIKNIKRTGEKKNIYLYRKNILTYITEKYKKVGPNFSYIASSLVFGIKTPLENEKMVTNSFVKTSTIHFLTVSGFHFGILYIFLLKLFRKIKIPFIIRNLAILIIISSYWFLTAMKFSAFRALCTIIIIILAKSFYKKFDFLSGVSLVIIISIILNTLILQSLSFVLTVLACIGIGIIYPVLKEILLNKDSFSKKIITSLLLSFSIQFSMLPYNIIYNNNISFISLIYMLIFGIIISILFYISFFAIFISNELLIILSPFLDGICKTLINFNIKTAKLDLLYYSLGVFKILTIAIFIIVALVYLKQNLDYYKKIKIINLSLIILFISVVLSYQMQNSLLIYFIDVGEGDSSLIITPSRKTILIDSGNGYLRINSVLKALKVNKIDYLVISHEHMDHIGGAIELENEIEIKNILYSKGNRIKNYLHNTKSNYFELNGENTIYVDGVKLDFQTSAINLLKNINNNSLILKVTFKDLNILFTGDMELEEEKLLLNKKIIASIDILKSPHHGSKTSSSEYILNKINPKIVVIQVGKNSYSHPSKVVINRYNNMKLKIYRNDKLGMIRLKYKNDFVSIKSMLK</sequence>
<dbReference type="PANTHER" id="PTHR30619:SF7">
    <property type="entry name" value="BETA-LACTAMASE DOMAIN PROTEIN"/>
    <property type="match status" value="1"/>
</dbReference>
<dbReference type="Pfam" id="PF00753">
    <property type="entry name" value="Lactamase_B"/>
    <property type="match status" value="1"/>
</dbReference>
<dbReference type="NCBIfam" id="TIGR00360">
    <property type="entry name" value="ComEC_N-term"/>
    <property type="match status" value="1"/>
</dbReference>